<gene>
    <name evidence="1" type="ORF">DTL42_13430</name>
</gene>
<evidence type="ECO:0000313" key="2">
    <source>
        <dbReference type="Proteomes" id="UP000253562"/>
    </source>
</evidence>
<dbReference type="OrthoDB" id="281840at2"/>
<sequence length="147" mass="15495">MQIYQRVFGCVAILGLLVLSGCGTSLEPGKIPFAVTVMYEGKPIDEAVVIFVSDDGKYANGLTDSSGVAHMGTVAAGDGVFAGKYKVAVDKSQLISENDPNDPTGNKVLKSEAVYHVPLKYSDLNKSGLTAEVSEDGAHELTLDLKD</sequence>
<evidence type="ECO:0000313" key="1">
    <source>
        <dbReference type="EMBL" id="RCS48320.1"/>
    </source>
</evidence>
<organism evidence="1 2">
    <name type="scientific">Bremerella cremea</name>
    <dbReference type="NCBI Taxonomy" id="1031537"/>
    <lineage>
        <taxon>Bacteria</taxon>
        <taxon>Pseudomonadati</taxon>
        <taxon>Planctomycetota</taxon>
        <taxon>Planctomycetia</taxon>
        <taxon>Pirellulales</taxon>
        <taxon>Pirellulaceae</taxon>
        <taxon>Bremerella</taxon>
    </lineage>
</organism>
<reference evidence="1 2" key="1">
    <citation type="submission" date="2018-07" db="EMBL/GenBank/DDBJ databases">
        <title>Comparative genomes isolates from brazilian mangrove.</title>
        <authorList>
            <person name="De Araujo J.E."/>
            <person name="Taketani R.G."/>
            <person name="Silva M.C.P."/>
            <person name="Lourenco M.V."/>
            <person name="Oliveira V.M."/>
            <person name="Andreote F.D."/>
        </authorList>
    </citation>
    <scope>NUCLEOTIDE SEQUENCE [LARGE SCALE GENOMIC DNA]</scope>
    <source>
        <strain evidence="1 2">HEX PRIS-MGV</strain>
    </source>
</reference>
<protein>
    <recommendedName>
        <fullName evidence="3">Carboxypeptidase regulatory-like domain-containing protein</fullName>
    </recommendedName>
</protein>
<proteinExistence type="predicted"/>
<comment type="caution">
    <text evidence="1">The sequence shown here is derived from an EMBL/GenBank/DDBJ whole genome shotgun (WGS) entry which is preliminary data.</text>
</comment>
<dbReference type="RefSeq" id="WP_114369249.1">
    <property type="nucleotide sequence ID" value="NZ_QPEX01000025.1"/>
</dbReference>
<name>A0A368KQE8_9BACT</name>
<dbReference type="Proteomes" id="UP000253562">
    <property type="component" value="Unassembled WGS sequence"/>
</dbReference>
<dbReference type="EMBL" id="QPEX01000025">
    <property type="protein sequence ID" value="RCS48320.1"/>
    <property type="molecule type" value="Genomic_DNA"/>
</dbReference>
<dbReference type="AlphaFoldDB" id="A0A368KQE8"/>
<evidence type="ECO:0008006" key="3">
    <source>
        <dbReference type="Google" id="ProtNLM"/>
    </source>
</evidence>
<accession>A0A368KQE8</accession>
<dbReference type="PROSITE" id="PS51257">
    <property type="entry name" value="PROKAR_LIPOPROTEIN"/>
    <property type="match status" value="1"/>
</dbReference>